<dbReference type="GO" id="GO:0015074">
    <property type="term" value="P:DNA integration"/>
    <property type="evidence" value="ECO:0007669"/>
    <property type="project" value="UniProtKB-KW"/>
</dbReference>
<evidence type="ECO:0000256" key="4">
    <source>
        <dbReference type="PROSITE-ProRule" id="PRU01248"/>
    </source>
</evidence>
<feature type="region of interest" description="Disordered" evidence="5">
    <location>
        <begin position="106"/>
        <end position="132"/>
    </location>
</feature>
<dbReference type="InterPro" id="IPR002104">
    <property type="entry name" value="Integrase_catalytic"/>
</dbReference>
<dbReference type="InterPro" id="IPR044068">
    <property type="entry name" value="CB"/>
</dbReference>
<dbReference type="InterPro" id="IPR011010">
    <property type="entry name" value="DNA_brk_join_enz"/>
</dbReference>
<dbReference type="Pfam" id="PF00589">
    <property type="entry name" value="Phage_integrase"/>
    <property type="match status" value="1"/>
</dbReference>
<evidence type="ECO:0000259" key="6">
    <source>
        <dbReference type="PROSITE" id="PS51898"/>
    </source>
</evidence>
<keyword evidence="3" id="KW-0233">DNA recombination</keyword>
<dbReference type="InterPro" id="IPR013762">
    <property type="entry name" value="Integrase-like_cat_sf"/>
</dbReference>
<evidence type="ECO:0000256" key="2">
    <source>
        <dbReference type="ARBA" id="ARBA00023125"/>
    </source>
</evidence>
<dbReference type="Proteomes" id="UP000321685">
    <property type="component" value="Unassembled WGS sequence"/>
</dbReference>
<sequence>MSARLSPSAGTAGHAGLMASAGRVGRVERRRDSSLGWLVVFPDVEHHAGSSYLRELAASDCSPATIRSYAYALLRWFRFLHERLVRWDRAERTDVRAFVEHLREVPNPQRRRGRPDAPPLGVVNPRTGKQAPGRQYAARTINHQLSVLFGFYDHACAAGFGPLVNPVPAQRGRDGGRVLAHHNPMEDFVVHRRATYRQKQPKPTWRAIPDQAAEQLFGVLRCHRDRALISFWLSSGVRAAELLGLRHGDLDVGAHTITVVSKGSRAREEVPASVDSFAWLALYLAEDRPPLVEGGPLWWTRTQPPRPLTYHAARAALQRANAVLGTNWTLHDLRHTAAQRMLADPAFTLVDVQTILRHASVTTTQIYTQPRLEDLIEKVLEHYARPPAPAPTLDPGYDASAVHELLGIRR</sequence>
<evidence type="ECO:0000256" key="3">
    <source>
        <dbReference type="ARBA" id="ARBA00023172"/>
    </source>
</evidence>
<dbReference type="GO" id="GO:0006310">
    <property type="term" value="P:DNA recombination"/>
    <property type="evidence" value="ECO:0007669"/>
    <property type="project" value="UniProtKB-KW"/>
</dbReference>
<dbReference type="CDD" id="cd00397">
    <property type="entry name" value="DNA_BRE_C"/>
    <property type="match status" value="1"/>
</dbReference>
<dbReference type="Gene3D" id="1.10.150.130">
    <property type="match status" value="1"/>
</dbReference>
<feature type="domain" description="Tyr recombinase" evidence="6">
    <location>
        <begin position="203"/>
        <end position="380"/>
    </location>
</feature>
<evidence type="ECO:0000256" key="5">
    <source>
        <dbReference type="SAM" id="MobiDB-lite"/>
    </source>
</evidence>
<dbReference type="Pfam" id="PF02899">
    <property type="entry name" value="Phage_int_SAM_1"/>
    <property type="match status" value="1"/>
</dbReference>
<keyword evidence="9" id="KW-1185">Reference proteome</keyword>
<feature type="domain" description="Core-binding (CB)" evidence="7">
    <location>
        <begin position="43"/>
        <end position="156"/>
    </location>
</feature>
<dbReference type="InterPro" id="IPR004107">
    <property type="entry name" value="Integrase_SAM-like_N"/>
</dbReference>
<dbReference type="InterPro" id="IPR010998">
    <property type="entry name" value="Integrase_recombinase_N"/>
</dbReference>
<dbReference type="SUPFAM" id="SSF56349">
    <property type="entry name" value="DNA breaking-rejoining enzymes"/>
    <property type="match status" value="1"/>
</dbReference>
<proteinExistence type="predicted"/>
<dbReference type="InterPro" id="IPR050090">
    <property type="entry name" value="Tyrosine_recombinase_XerCD"/>
</dbReference>
<keyword evidence="1" id="KW-0229">DNA integration</keyword>
<dbReference type="Gene3D" id="1.10.443.10">
    <property type="entry name" value="Intergrase catalytic core"/>
    <property type="match status" value="1"/>
</dbReference>
<evidence type="ECO:0000313" key="9">
    <source>
        <dbReference type="Proteomes" id="UP000321685"/>
    </source>
</evidence>
<accession>A0A511DPT2</accession>
<dbReference type="PANTHER" id="PTHR30349">
    <property type="entry name" value="PHAGE INTEGRASE-RELATED"/>
    <property type="match status" value="1"/>
</dbReference>
<gene>
    <name evidence="8" type="ORF">PSU4_40120</name>
</gene>
<name>A0A511DPT2_9PSEU</name>
<dbReference type="PROSITE" id="PS51898">
    <property type="entry name" value="TYR_RECOMBINASE"/>
    <property type="match status" value="1"/>
</dbReference>
<protein>
    <submittedName>
        <fullName evidence="8">Integrase</fullName>
    </submittedName>
</protein>
<dbReference type="AlphaFoldDB" id="A0A511DPT2"/>
<reference evidence="8 9" key="1">
    <citation type="submission" date="2019-07" db="EMBL/GenBank/DDBJ databases">
        <title>Whole genome shotgun sequence of Pseudonocardia sulfidoxydans NBRC 16205.</title>
        <authorList>
            <person name="Hosoyama A."/>
            <person name="Uohara A."/>
            <person name="Ohji S."/>
            <person name="Ichikawa N."/>
        </authorList>
    </citation>
    <scope>NUCLEOTIDE SEQUENCE [LARGE SCALE GENOMIC DNA]</scope>
    <source>
        <strain evidence="8 9">NBRC 16205</strain>
    </source>
</reference>
<evidence type="ECO:0000259" key="7">
    <source>
        <dbReference type="PROSITE" id="PS51900"/>
    </source>
</evidence>
<organism evidence="8 9">
    <name type="scientific">Pseudonocardia sulfidoxydans NBRC 16205</name>
    <dbReference type="NCBI Taxonomy" id="1223511"/>
    <lineage>
        <taxon>Bacteria</taxon>
        <taxon>Bacillati</taxon>
        <taxon>Actinomycetota</taxon>
        <taxon>Actinomycetes</taxon>
        <taxon>Pseudonocardiales</taxon>
        <taxon>Pseudonocardiaceae</taxon>
        <taxon>Pseudonocardia</taxon>
    </lineage>
</organism>
<dbReference type="PROSITE" id="PS51900">
    <property type="entry name" value="CB"/>
    <property type="match status" value="1"/>
</dbReference>
<comment type="caution">
    <text evidence="8">The sequence shown here is derived from an EMBL/GenBank/DDBJ whole genome shotgun (WGS) entry which is preliminary data.</text>
</comment>
<evidence type="ECO:0000256" key="1">
    <source>
        <dbReference type="ARBA" id="ARBA00022908"/>
    </source>
</evidence>
<dbReference type="PANTHER" id="PTHR30349:SF81">
    <property type="entry name" value="TYROSINE RECOMBINASE XERC"/>
    <property type="match status" value="1"/>
</dbReference>
<dbReference type="EMBL" id="BJVJ01000044">
    <property type="protein sequence ID" value="GEL25058.1"/>
    <property type="molecule type" value="Genomic_DNA"/>
</dbReference>
<evidence type="ECO:0000313" key="8">
    <source>
        <dbReference type="EMBL" id="GEL25058.1"/>
    </source>
</evidence>
<keyword evidence="2 4" id="KW-0238">DNA-binding</keyword>
<dbReference type="GO" id="GO:0003677">
    <property type="term" value="F:DNA binding"/>
    <property type="evidence" value="ECO:0007669"/>
    <property type="project" value="UniProtKB-UniRule"/>
</dbReference>